<keyword evidence="2" id="KW-1185">Reference proteome</keyword>
<evidence type="ECO:0008006" key="3">
    <source>
        <dbReference type="Google" id="ProtNLM"/>
    </source>
</evidence>
<dbReference type="RefSeq" id="WP_053231881.1">
    <property type="nucleotide sequence ID" value="NZ_CP011125.1"/>
</dbReference>
<dbReference type="EMBL" id="CP011125">
    <property type="protein sequence ID" value="AKF04554.1"/>
    <property type="molecule type" value="Genomic_DNA"/>
</dbReference>
<evidence type="ECO:0000313" key="2">
    <source>
        <dbReference type="Proteomes" id="UP000034883"/>
    </source>
</evidence>
<sequence>MAKFTLKNIFETDKDTFWAKVFFDEEYNRRLYLEALGFKGYELLELKELPGGVRTRRIRTEPKSEAPAVVTKLIGGDISYTEEGRWDPSTGIWKYTITTSKLSDKISIAGTFWVEPRGDKRIERICENDIQVKIFGVGGTVEGFIEKTTRDSYAKTEAFTNAFIREKGL</sequence>
<organism evidence="1 2">
    <name type="scientific">Sandaracinus amylolyticus</name>
    <dbReference type="NCBI Taxonomy" id="927083"/>
    <lineage>
        <taxon>Bacteria</taxon>
        <taxon>Pseudomonadati</taxon>
        <taxon>Myxococcota</taxon>
        <taxon>Polyangia</taxon>
        <taxon>Polyangiales</taxon>
        <taxon>Sandaracinaceae</taxon>
        <taxon>Sandaracinus</taxon>
    </lineage>
</organism>
<gene>
    <name evidence="1" type="ORF">DB32_001703</name>
</gene>
<dbReference type="KEGG" id="samy:DB32_001703"/>
<protein>
    <recommendedName>
        <fullName evidence="3">DUF2505 domain-containing protein</fullName>
    </recommendedName>
</protein>
<dbReference type="STRING" id="927083.DB32_001703"/>
<dbReference type="Pfam" id="PF10698">
    <property type="entry name" value="DUF2505"/>
    <property type="match status" value="1"/>
</dbReference>
<reference evidence="1 2" key="1">
    <citation type="submission" date="2015-03" db="EMBL/GenBank/DDBJ databases">
        <title>Genome assembly of Sandaracinus amylolyticus DSM 53668.</title>
        <authorList>
            <person name="Sharma G."/>
            <person name="Subramanian S."/>
        </authorList>
    </citation>
    <scope>NUCLEOTIDE SEQUENCE [LARGE SCALE GENOMIC DNA]</scope>
    <source>
        <strain evidence="1 2">DSM 53668</strain>
    </source>
</reference>
<dbReference type="AlphaFoldDB" id="A0A0F6SE45"/>
<name>A0A0F6SE45_9BACT</name>
<accession>A0A0F6SE45</accession>
<proteinExistence type="predicted"/>
<evidence type="ECO:0000313" key="1">
    <source>
        <dbReference type="EMBL" id="AKF04554.1"/>
    </source>
</evidence>
<dbReference type="Proteomes" id="UP000034883">
    <property type="component" value="Chromosome"/>
</dbReference>
<dbReference type="InterPro" id="IPR019639">
    <property type="entry name" value="DUF2505"/>
</dbReference>